<evidence type="ECO:0000256" key="4">
    <source>
        <dbReference type="SAM" id="MobiDB-lite"/>
    </source>
</evidence>
<dbReference type="FunFam" id="1.25.40.1040:FF:000003">
    <property type="entry name" value="N-terminal acetyltransferase A, auxiliary subunit"/>
    <property type="match status" value="1"/>
</dbReference>
<dbReference type="OrthoDB" id="10263032at2759"/>
<dbReference type="AlphaFoldDB" id="A0A8H3ES86"/>
<dbReference type="SUPFAM" id="SSF48452">
    <property type="entry name" value="TPR-like"/>
    <property type="match status" value="1"/>
</dbReference>
<dbReference type="PIRSF" id="PIRSF000422">
    <property type="entry name" value="N-terminal-AcTrfase-A_aux_su"/>
    <property type="match status" value="1"/>
</dbReference>
<name>A0A8H3ES86_9LECA</name>
<dbReference type="PANTHER" id="PTHR22767">
    <property type="entry name" value="N-TERMINAL ACETYLTRANSFERASE-RELATED"/>
    <property type="match status" value="1"/>
</dbReference>
<dbReference type="Pfam" id="PF12569">
    <property type="entry name" value="NatA_aux_su"/>
    <property type="match status" value="1"/>
</dbReference>
<dbReference type="GO" id="GO:0031415">
    <property type="term" value="C:NatA complex"/>
    <property type="evidence" value="ECO:0007669"/>
    <property type="project" value="TreeGrafter"/>
</dbReference>
<protein>
    <submittedName>
        <fullName evidence="5">Uncharacterized protein</fullName>
    </submittedName>
</protein>
<dbReference type="Gene3D" id="1.25.40.1010">
    <property type="match status" value="1"/>
</dbReference>
<evidence type="ECO:0000256" key="2">
    <source>
        <dbReference type="ARBA" id="ARBA00022803"/>
    </source>
</evidence>
<evidence type="ECO:0000313" key="6">
    <source>
        <dbReference type="Proteomes" id="UP000664169"/>
    </source>
</evidence>
<evidence type="ECO:0000256" key="1">
    <source>
        <dbReference type="ARBA" id="ARBA00022737"/>
    </source>
</evidence>
<comment type="caution">
    <text evidence="5">The sequence shown here is derived from an EMBL/GenBank/DDBJ whole genome shotgun (WGS) entry which is preliminary data.</text>
</comment>
<dbReference type="InterPro" id="IPR011990">
    <property type="entry name" value="TPR-like_helical_dom_sf"/>
</dbReference>
<sequence>MSQTLGQKEQSLFQQIAKHYENKQHKRGLKVADQLLKKVPDHGNTLAMKALILNAMGQKEEAFALGKTALRNDMKSHICWHVYGLLYKDERNFEESLKAYRFALKIKPDSSDIQRDLAHLQIQIRDFSGYIQSRRAMLKAQPTLRTNWTALAVAQHLAGDLEDAEKTLSMYEDILKVPPPKTDIEHQQALLYKNMIIAETENYERALEHLDIISKLVYDKQLVMELRADYLLKLNRFSEAEKIYRILINRNQENRSYFAGLVAALQLSESQPDKLTEMYAEIASKFPRADAPRRIPLDFLKGEEFRKAADDYLRRMLTKGVPSTFSNIKTLYQDNEKQAAVEKLVLGYAEGHTPNNTTDEKAAKEKESFHGSVLYFLAQHYNYYTSRDIPTALRYIDQLIEKEPKSVDYSMIKARILKNLGDTKGAAQMMDQARSFDERDRYINTKSAKYQLRNNDHTKALDTIGKFIKADATGGPLGETIEMQYVWFLTEDGEAYLREKKLGLALKRFNTIYNIFDLWQEDQFDFHSYALRKRQIRAYIYMIKWEDQLRSHPLFTRASIAACKAYILLHDQPQLAKDEPLVNGTSADSKAKKKAAQKAKKEQEKTESEADKKAKATKKDLDPEGKQLLETQEPLKDAMKFLTPILESSPKSLPVQEVGFEIFLRRKKYLLALRCLLATKSLAPASPHLHSQILRLQHALETLETPLDAKALKTFDTEFKPLLPAPAADLNTVNEDFLHKHNDIQSVLAAVHVRQVLDPDTNRTQAPQDLVKAIKQDSTSLQAAQITLDLLNRWHLDTSSYVTAAHERWPQATAFAAS</sequence>
<reference evidence="5" key="1">
    <citation type="submission" date="2021-03" db="EMBL/GenBank/DDBJ databases">
        <authorList>
            <person name="Tagirdzhanova G."/>
        </authorList>
    </citation>
    <scope>NUCLEOTIDE SEQUENCE</scope>
</reference>
<keyword evidence="1" id="KW-0677">Repeat</keyword>
<dbReference type="EMBL" id="CAJPDQ010000005">
    <property type="protein sequence ID" value="CAF9910439.1"/>
    <property type="molecule type" value="Genomic_DNA"/>
</dbReference>
<accession>A0A8H3ES86</accession>
<feature type="compositionally biased region" description="Basic and acidic residues" evidence="4">
    <location>
        <begin position="599"/>
        <end position="628"/>
    </location>
</feature>
<dbReference type="InterPro" id="IPR019734">
    <property type="entry name" value="TPR_rpt"/>
</dbReference>
<evidence type="ECO:0000313" key="5">
    <source>
        <dbReference type="EMBL" id="CAF9910439.1"/>
    </source>
</evidence>
<keyword evidence="6" id="KW-1185">Reference proteome</keyword>
<gene>
    <name evidence="5" type="ORF">GOMPHAMPRED_007088</name>
</gene>
<dbReference type="InterPro" id="IPR021183">
    <property type="entry name" value="NatA_aux_su"/>
</dbReference>
<evidence type="ECO:0000256" key="3">
    <source>
        <dbReference type="PROSITE-ProRule" id="PRU00339"/>
    </source>
</evidence>
<organism evidence="5 6">
    <name type="scientific">Gomphillus americanus</name>
    <dbReference type="NCBI Taxonomy" id="1940652"/>
    <lineage>
        <taxon>Eukaryota</taxon>
        <taxon>Fungi</taxon>
        <taxon>Dikarya</taxon>
        <taxon>Ascomycota</taxon>
        <taxon>Pezizomycotina</taxon>
        <taxon>Lecanoromycetes</taxon>
        <taxon>OSLEUM clade</taxon>
        <taxon>Ostropomycetidae</taxon>
        <taxon>Ostropales</taxon>
        <taxon>Graphidaceae</taxon>
        <taxon>Gomphilloideae</taxon>
        <taxon>Gomphillus</taxon>
    </lineage>
</organism>
<dbReference type="Pfam" id="PF13181">
    <property type="entry name" value="TPR_8"/>
    <property type="match status" value="1"/>
</dbReference>
<feature type="repeat" description="TPR" evidence="3">
    <location>
        <begin position="77"/>
        <end position="110"/>
    </location>
</feature>
<dbReference type="Gene3D" id="1.25.40.1040">
    <property type="match status" value="1"/>
</dbReference>
<dbReference type="Proteomes" id="UP000664169">
    <property type="component" value="Unassembled WGS sequence"/>
</dbReference>
<dbReference type="PROSITE" id="PS50005">
    <property type="entry name" value="TPR"/>
    <property type="match status" value="1"/>
</dbReference>
<proteinExistence type="predicted"/>
<feature type="region of interest" description="Disordered" evidence="4">
    <location>
        <begin position="579"/>
        <end position="628"/>
    </location>
</feature>
<dbReference type="PANTHER" id="PTHR22767:SF2">
    <property type="entry name" value="N(ALPHA)-ACETYLTRANSFERASE 15_16, ISOFORM A"/>
    <property type="match status" value="1"/>
</dbReference>
<keyword evidence="2 3" id="KW-0802">TPR repeat</keyword>